<evidence type="ECO:0000256" key="4">
    <source>
        <dbReference type="ARBA" id="ARBA00023125"/>
    </source>
</evidence>
<gene>
    <name evidence="7" type="ORF">EZ428_09450</name>
</gene>
<dbReference type="InterPro" id="IPR013324">
    <property type="entry name" value="RNA_pol_sigma_r3/r4-like"/>
</dbReference>
<feature type="domain" description="RNA polymerase sigma-70 region 2" evidence="6">
    <location>
        <begin position="14"/>
        <end position="79"/>
    </location>
</feature>
<dbReference type="AlphaFoldDB" id="A0A4R0MYF5"/>
<keyword evidence="2" id="KW-0805">Transcription regulation</keyword>
<dbReference type="GO" id="GO:0003677">
    <property type="term" value="F:DNA binding"/>
    <property type="evidence" value="ECO:0007669"/>
    <property type="project" value="UniProtKB-KW"/>
</dbReference>
<dbReference type="RefSeq" id="WP_131552898.1">
    <property type="nucleotide sequence ID" value="NZ_SJSK01000002.1"/>
</dbReference>
<dbReference type="GO" id="GO:0006352">
    <property type="term" value="P:DNA-templated transcription initiation"/>
    <property type="evidence" value="ECO:0007669"/>
    <property type="project" value="InterPro"/>
</dbReference>
<dbReference type="Gene3D" id="1.10.1740.10">
    <property type="match status" value="1"/>
</dbReference>
<proteinExistence type="inferred from homology"/>
<comment type="caution">
    <text evidence="7">The sequence shown here is derived from an EMBL/GenBank/DDBJ whole genome shotgun (WGS) entry which is preliminary data.</text>
</comment>
<dbReference type="EMBL" id="SJSK01000002">
    <property type="protein sequence ID" value="TCC91957.1"/>
    <property type="molecule type" value="Genomic_DNA"/>
</dbReference>
<dbReference type="InterPro" id="IPR014284">
    <property type="entry name" value="RNA_pol_sigma-70_dom"/>
</dbReference>
<dbReference type="Proteomes" id="UP000292884">
    <property type="component" value="Unassembled WGS sequence"/>
</dbReference>
<dbReference type="GO" id="GO:0016987">
    <property type="term" value="F:sigma factor activity"/>
    <property type="evidence" value="ECO:0007669"/>
    <property type="project" value="UniProtKB-KW"/>
</dbReference>
<keyword evidence="3" id="KW-0731">Sigma factor</keyword>
<dbReference type="Pfam" id="PF04542">
    <property type="entry name" value="Sigma70_r2"/>
    <property type="match status" value="1"/>
</dbReference>
<dbReference type="OrthoDB" id="9782108at2"/>
<evidence type="ECO:0000256" key="1">
    <source>
        <dbReference type="ARBA" id="ARBA00010641"/>
    </source>
</evidence>
<dbReference type="NCBIfam" id="TIGR02937">
    <property type="entry name" value="sigma70-ECF"/>
    <property type="match status" value="1"/>
</dbReference>
<dbReference type="SUPFAM" id="SSF88659">
    <property type="entry name" value="Sigma3 and sigma4 domains of RNA polymerase sigma factors"/>
    <property type="match status" value="1"/>
</dbReference>
<dbReference type="InterPro" id="IPR039425">
    <property type="entry name" value="RNA_pol_sigma-70-like"/>
</dbReference>
<keyword evidence="5" id="KW-0804">Transcription</keyword>
<dbReference type="SUPFAM" id="SSF88946">
    <property type="entry name" value="Sigma2 domain of RNA polymerase sigma factors"/>
    <property type="match status" value="1"/>
</dbReference>
<dbReference type="PANTHER" id="PTHR43133:SF8">
    <property type="entry name" value="RNA POLYMERASE SIGMA FACTOR HI_1459-RELATED"/>
    <property type="match status" value="1"/>
</dbReference>
<dbReference type="InterPro" id="IPR007627">
    <property type="entry name" value="RNA_pol_sigma70_r2"/>
</dbReference>
<evidence type="ECO:0000313" key="7">
    <source>
        <dbReference type="EMBL" id="TCC91957.1"/>
    </source>
</evidence>
<sequence length="180" mass="20751">MADKNLKTDPNLWVALYADKLYRFALKKVFSEELAKDLVQETFLAALQGMQSFKGESTELTWLTAILKNKIIDSYKKKKLPIEQLTDDVFFEHDGHWKSQPLEIGINESNPLENKELGKVLEECMKKLPALWLTVFSLKYVDDSSTELICSSLSITAANYWVIVHRSKLSLRACLQKHWL</sequence>
<protein>
    <submittedName>
        <fullName evidence="7">Sigma-70 family RNA polymerase sigma factor</fullName>
    </submittedName>
</protein>
<accession>A0A4R0MYF5</accession>
<evidence type="ECO:0000256" key="3">
    <source>
        <dbReference type="ARBA" id="ARBA00023082"/>
    </source>
</evidence>
<evidence type="ECO:0000256" key="2">
    <source>
        <dbReference type="ARBA" id="ARBA00023015"/>
    </source>
</evidence>
<keyword evidence="4" id="KW-0238">DNA-binding</keyword>
<evidence type="ECO:0000259" key="6">
    <source>
        <dbReference type="Pfam" id="PF04542"/>
    </source>
</evidence>
<evidence type="ECO:0000313" key="8">
    <source>
        <dbReference type="Proteomes" id="UP000292884"/>
    </source>
</evidence>
<name>A0A4R0MYF5_9SPHI</name>
<evidence type="ECO:0000256" key="5">
    <source>
        <dbReference type="ARBA" id="ARBA00023163"/>
    </source>
</evidence>
<keyword evidence="8" id="KW-1185">Reference proteome</keyword>
<comment type="similarity">
    <text evidence="1">Belongs to the sigma-70 factor family. ECF subfamily.</text>
</comment>
<dbReference type="PANTHER" id="PTHR43133">
    <property type="entry name" value="RNA POLYMERASE ECF-TYPE SIGMA FACTO"/>
    <property type="match status" value="1"/>
</dbReference>
<dbReference type="InterPro" id="IPR013325">
    <property type="entry name" value="RNA_pol_sigma_r2"/>
</dbReference>
<organism evidence="7 8">
    <name type="scientific">Pedobacter frigiditerrae</name>
    <dbReference type="NCBI Taxonomy" id="2530452"/>
    <lineage>
        <taxon>Bacteria</taxon>
        <taxon>Pseudomonadati</taxon>
        <taxon>Bacteroidota</taxon>
        <taxon>Sphingobacteriia</taxon>
        <taxon>Sphingobacteriales</taxon>
        <taxon>Sphingobacteriaceae</taxon>
        <taxon>Pedobacter</taxon>
    </lineage>
</organism>
<reference evidence="7 8" key="1">
    <citation type="submission" date="2019-02" db="EMBL/GenBank/DDBJ databases">
        <title>Pedobacter sp. RP-1-13 sp. nov., isolated from Arctic soil.</title>
        <authorList>
            <person name="Dahal R.H."/>
        </authorList>
    </citation>
    <scope>NUCLEOTIDE SEQUENCE [LARGE SCALE GENOMIC DNA]</scope>
    <source>
        <strain evidence="7 8">RP-1-13</strain>
    </source>
</reference>